<dbReference type="InterPro" id="IPR000700">
    <property type="entry name" value="PAS-assoc_C"/>
</dbReference>
<dbReference type="STRING" id="1123071.SAMN02745181_0967"/>
<dbReference type="PROSITE" id="PS50113">
    <property type="entry name" value="PAC"/>
    <property type="match status" value="1"/>
</dbReference>
<sequence length="539" mass="60813">MGWGCRVDKEMIPPEEDRLELALRASNEGIWQWRVSDHSVQYSDRVLGFLDCSSDNAPNIFTDIDRCFHENDREHFKRVLEGVLKQDGKELFGVDIRFLKDSGSISWLRIRGACVRDDEGYPLMIAGSIIDISRRKEAELALEEERHLIRMLIENIPNNVYFKDMDSRFVMANQATAEKMGLKNSAELIGKTDHDFFTAQHADKSRRDELEIMLSGHPQESTVERETWVGQEDSYVITTKIPWYDRRGNVKGTFGVTSDVSALVTTQLRLSKVAEELRIRNRIYEEELQLAHDIQRAVLDDEIPDISIQGGHQLSFATKYIPASEMAGDFYEVIPISKTEVGLLICDVMGHGVRSALIVSMLRGLLERERDSARLPEWLLYGLNDGLYRILNKSGITMFATALYMVFDLEAGRINYSSAGHPMPMLKKDGKVSFLKSDQEVVGPALGLLPETPYCGDSLSFDAFNQLYLYTDGIYEAENAHGEQFGREGVSDFIAELEDDMPVQEVIDHLTEMVGEYCGGNGYGDDVCMLGVELAGVRG</sequence>
<dbReference type="InParanoid" id="A0A1M6E923"/>
<protein>
    <submittedName>
        <fullName evidence="3">PAS domain S-box-containing protein</fullName>
    </submittedName>
</protein>
<dbReference type="SUPFAM" id="SSF55785">
    <property type="entry name" value="PYP-like sensor domain (PAS domain)"/>
    <property type="match status" value="2"/>
</dbReference>
<gene>
    <name evidence="3" type="ORF">SAMN02745181_0967</name>
</gene>
<dbReference type="InterPro" id="IPR000014">
    <property type="entry name" value="PAS"/>
</dbReference>
<evidence type="ECO:0000256" key="1">
    <source>
        <dbReference type="ARBA" id="ARBA00022801"/>
    </source>
</evidence>
<dbReference type="Pfam" id="PF08447">
    <property type="entry name" value="PAS_3"/>
    <property type="match status" value="1"/>
</dbReference>
<dbReference type="CDD" id="cd00130">
    <property type="entry name" value="PAS"/>
    <property type="match status" value="1"/>
</dbReference>
<dbReference type="SMART" id="SM00091">
    <property type="entry name" value="PAS"/>
    <property type="match status" value="2"/>
</dbReference>
<dbReference type="InterPro" id="IPR052016">
    <property type="entry name" value="Bact_Sigma-Reg"/>
</dbReference>
<dbReference type="Proteomes" id="UP000184510">
    <property type="component" value="Unassembled WGS sequence"/>
</dbReference>
<proteinExistence type="predicted"/>
<reference evidence="3 4" key="1">
    <citation type="submission" date="2016-11" db="EMBL/GenBank/DDBJ databases">
        <authorList>
            <person name="Jaros S."/>
            <person name="Januszkiewicz K."/>
            <person name="Wedrychowicz H."/>
        </authorList>
    </citation>
    <scope>NUCLEOTIDE SEQUENCE [LARGE SCALE GENOMIC DNA]</scope>
    <source>
        <strain evidence="3 4">DSM 18772</strain>
    </source>
</reference>
<name>A0A1M6E923_9BACT</name>
<feature type="domain" description="PAC" evidence="2">
    <location>
        <begin position="92"/>
        <end position="144"/>
    </location>
</feature>
<evidence type="ECO:0000259" key="2">
    <source>
        <dbReference type="PROSITE" id="PS50113"/>
    </source>
</evidence>
<dbReference type="Gene3D" id="3.30.450.20">
    <property type="entry name" value="PAS domain"/>
    <property type="match status" value="2"/>
</dbReference>
<keyword evidence="1" id="KW-0378">Hydrolase</keyword>
<dbReference type="InterPro" id="IPR013656">
    <property type="entry name" value="PAS_4"/>
</dbReference>
<dbReference type="Gene3D" id="3.60.40.10">
    <property type="entry name" value="PPM-type phosphatase domain"/>
    <property type="match status" value="1"/>
</dbReference>
<dbReference type="InterPro" id="IPR001932">
    <property type="entry name" value="PPM-type_phosphatase-like_dom"/>
</dbReference>
<dbReference type="InterPro" id="IPR013655">
    <property type="entry name" value="PAS_fold_3"/>
</dbReference>
<dbReference type="AlphaFoldDB" id="A0A1M6E923"/>
<dbReference type="PANTHER" id="PTHR43156:SF2">
    <property type="entry name" value="STAGE II SPORULATION PROTEIN E"/>
    <property type="match status" value="1"/>
</dbReference>
<dbReference type="InterPro" id="IPR035965">
    <property type="entry name" value="PAS-like_dom_sf"/>
</dbReference>
<dbReference type="PANTHER" id="PTHR43156">
    <property type="entry name" value="STAGE II SPORULATION PROTEIN E-RELATED"/>
    <property type="match status" value="1"/>
</dbReference>
<accession>A0A1M6E923</accession>
<dbReference type="GO" id="GO:0016791">
    <property type="term" value="F:phosphatase activity"/>
    <property type="evidence" value="ECO:0007669"/>
    <property type="project" value="TreeGrafter"/>
</dbReference>
<evidence type="ECO:0000313" key="4">
    <source>
        <dbReference type="Proteomes" id="UP000184510"/>
    </source>
</evidence>
<keyword evidence="4" id="KW-1185">Reference proteome</keyword>
<dbReference type="NCBIfam" id="TIGR00229">
    <property type="entry name" value="sensory_box"/>
    <property type="match status" value="2"/>
</dbReference>
<organism evidence="3 4">
    <name type="scientific">Rubritalea squalenifaciens DSM 18772</name>
    <dbReference type="NCBI Taxonomy" id="1123071"/>
    <lineage>
        <taxon>Bacteria</taxon>
        <taxon>Pseudomonadati</taxon>
        <taxon>Verrucomicrobiota</taxon>
        <taxon>Verrucomicrobiia</taxon>
        <taxon>Verrucomicrobiales</taxon>
        <taxon>Rubritaleaceae</taxon>
        <taxon>Rubritalea</taxon>
    </lineage>
</organism>
<dbReference type="SMART" id="SM00331">
    <property type="entry name" value="PP2C_SIG"/>
    <property type="match status" value="1"/>
</dbReference>
<dbReference type="Pfam" id="PF08448">
    <property type="entry name" value="PAS_4"/>
    <property type="match status" value="1"/>
</dbReference>
<dbReference type="EMBL" id="FQYR01000002">
    <property type="protein sequence ID" value="SHI81869.1"/>
    <property type="molecule type" value="Genomic_DNA"/>
</dbReference>
<dbReference type="Pfam" id="PF07228">
    <property type="entry name" value="SpoIIE"/>
    <property type="match status" value="1"/>
</dbReference>
<evidence type="ECO:0000313" key="3">
    <source>
        <dbReference type="EMBL" id="SHI81869.1"/>
    </source>
</evidence>
<dbReference type="InterPro" id="IPR036457">
    <property type="entry name" value="PPM-type-like_dom_sf"/>
</dbReference>